<evidence type="ECO:0000313" key="2">
    <source>
        <dbReference type="EMBL" id="GGB39712.1"/>
    </source>
</evidence>
<keyword evidence="1" id="KW-0812">Transmembrane</keyword>
<keyword evidence="1" id="KW-0472">Membrane</keyword>
<gene>
    <name evidence="2" type="ORF">GCM10011489_29210</name>
</gene>
<comment type="caution">
    <text evidence="2">The sequence shown here is derived from an EMBL/GenBank/DDBJ whole genome shotgun (WGS) entry which is preliminary data.</text>
</comment>
<dbReference type="EMBL" id="BMGC01000024">
    <property type="protein sequence ID" value="GGB39712.1"/>
    <property type="molecule type" value="Genomic_DNA"/>
</dbReference>
<keyword evidence="3" id="KW-1185">Reference proteome</keyword>
<organism evidence="2 3">
    <name type="scientific">Gordonia jinhuaensis</name>
    <dbReference type="NCBI Taxonomy" id="1517702"/>
    <lineage>
        <taxon>Bacteria</taxon>
        <taxon>Bacillati</taxon>
        <taxon>Actinomycetota</taxon>
        <taxon>Actinomycetes</taxon>
        <taxon>Mycobacteriales</taxon>
        <taxon>Gordoniaceae</taxon>
        <taxon>Gordonia</taxon>
    </lineage>
</organism>
<reference evidence="2" key="1">
    <citation type="journal article" date="2014" name="Int. J. Syst. Evol. Microbiol.">
        <title>Complete genome sequence of Corynebacterium casei LMG S-19264T (=DSM 44701T), isolated from a smear-ripened cheese.</title>
        <authorList>
            <consortium name="US DOE Joint Genome Institute (JGI-PGF)"/>
            <person name="Walter F."/>
            <person name="Albersmeier A."/>
            <person name="Kalinowski J."/>
            <person name="Ruckert C."/>
        </authorList>
    </citation>
    <scope>NUCLEOTIDE SEQUENCE</scope>
    <source>
        <strain evidence="2">CGMCC 1.12827</strain>
    </source>
</reference>
<name>A0A916TC75_9ACTN</name>
<sequence>MTDETPSPPQKTGRNGRLIRGLCALIGILVIVVAALAGYTIGHRNDHTHTPTTALDQTRTSTTVQDAAERLTLRQTLEQMVKQGDDVAKRGASDTDGWKFLDHYAVPGCAAFMRSLATAFGTSDDTSEPDSPTTVVSVVETGDHGVTVTQAPHQWRRRDDRLLKR</sequence>
<accession>A0A916TC75</accession>
<evidence type="ECO:0000256" key="1">
    <source>
        <dbReference type="SAM" id="Phobius"/>
    </source>
</evidence>
<reference evidence="2" key="2">
    <citation type="submission" date="2020-09" db="EMBL/GenBank/DDBJ databases">
        <authorList>
            <person name="Sun Q."/>
            <person name="Zhou Y."/>
        </authorList>
    </citation>
    <scope>NUCLEOTIDE SEQUENCE</scope>
    <source>
        <strain evidence="2">CGMCC 1.12827</strain>
    </source>
</reference>
<feature type="transmembrane region" description="Helical" evidence="1">
    <location>
        <begin position="21"/>
        <end position="41"/>
    </location>
</feature>
<evidence type="ECO:0000313" key="3">
    <source>
        <dbReference type="Proteomes" id="UP000621454"/>
    </source>
</evidence>
<dbReference type="AlphaFoldDB" id="A0A916TC75"/>
<protein>
    <submittedName>
        <fullName evidence="2">Uncharacterized protein</fullName>
    </submittedName>
</protein>
<proteinExistence type="predicted"/>
<keyword evidence="1" id="KW-1133">Transmembrane helix</keyword>
<dbReference type="Proteomes" id="UP000621454">
    <property type="component" value="Unassembled WGS sequence"/>
</dbReference>